<keyword evidence="6 9" id="KW-0472">Membrane</keyword>
<comment type="similarity">
    <text evidence="8">Belongs to the two pore domain potassium channel (TC 1.A.1.8) family.</text>
</comment>
<evidence type="ECO:0000256" key="1">
    <source>
        <dbReference type="ARBA" id="ARBA00004141"/>
    </source>
</evidence>
<reference evidence="12" key="1">
    <citation type="submission" date="2022-11" db="UniProtKB">
        <authorList>
            <consortium name="WormBaseParasite"/>
        </authorList>
    </citation>
    <scope>IDENTIFICATION</scope>
</reference>
<dbReference type="WBParaSite" id="Gr19_v10_g14623.t1">
    <property type="protein sequence ID" value="Gr19_v10_g14623.t1"/>
    <property type="gene ID" value="Gr19_v10_g14623"/>
</dbReference>
<keyword evidence="11" id="KW-1185">Reference proteome</keyword>
<evidence type="ECO:0000256" key="2">
    <source>
        <dbReference type="ARBA" id="ARBA00022448"/>
    </source>
</evidence>
<dbReference type="InterPro" id="IPR003280">
    <property type="entry name" value="2pore_dom_K_chnl"/>
</dbReference>
<accession>A0A914H873</accession>
<keyword evidence="2 8" id="KW-0813">Transport</keyword>
<comment type="subcellular location">
    <subcellularLocation>
        <location evidence="1">Membrane</location>
        <topology evidence="1">Multi-pass membrane protein</topology>
    </subcellularLocation>
</comment>
<organism evidence="11 12">
    <name type="scientific">Globodera rostochiensis</name>
    <name type="common">Golden nematode worm</name>
    <name type="synonym">Heterodera rostochiensis</name>
    <dbReference type="NCBI Taxonomy" id="31243"/>
    <lineage>
        <taxon>Eukaryota</taxon>
        <taxon>Metazoa</taxon>
        <taxon>Ecdysozoa</taxon>
        <taxon>Nematoda</taxon>
        <taxon>Chromadorea</taxon>
        <taxon>Rhabditida</taxon>
        <taxon>Tylenchina</taxon>
        <taxon>Tylenchomorpha</taxon>
        <taxon>Tylenchoidea</taxon>
        <taxon>Heteroderidae</taxon>
        <taxon>Heteroderinae</taxon>
        <taxon>Globodera</taxon>
    </lineage>
</organism>
<evidence type="ECO:0000313" key="12">
    <source>
        <dbReference type="WBParaSite" id="Gr19_v10_g14623.t1"/>
    </source>
</evidence>
<feature type="domain" description="Potassium channel" evidence="10">
    <location>
        <begin position="172"/>
        <end position="236"/>
    </location>
</feature>
<dbReference type="Proteomes" id="UP000887572">
    <property type="component" value="Unplaced"/>
</dbReference>
<protein>
    <submittedName>
        <fullName evidence="12">Potassium channel domain-containing protein</fullName>
    </submittedName>
</protein>
<name>A0A914H873_GLORO</name>
<proteinExistence type="inferred from homology"/>
<dbReference type="Gene3D" id="1.10.287.70">
    <property type="match status" value="2"/>
</dbReference>
<evidence type="ECO:0000256" key="8">
    <source>
        <dbReference type="RuleBase" id="RU003857"/>
    </source>
</evidence>
<evidence type="ECO:0000256" key="7">
    <source>
        <dbReference type="ARBA" id="ARBA00023303"/>
    </source>
</evidence>
<keyword evidence="5 8" id="KW-0406">Ion transport</keyword>
<dbReference type="GO" id="GO:0015271">
    <property type="term" value="F:outward rectifier potassium channel activity"/>
    <property type="evidence" value="ECO:0007669"/>
    <property type="project" value="TreeGrafter"/>
</dbReference>
<dbReference type="AlphaFoldDB" id="A0A914H873"/>
<sequence>MSVLQKISAKSRRTSLSDQFQLAEEIREVLCEAKEFLQCQNFVGPPSEDIILLQSLCDLLENSLLLAAKTTPEQCSGGKSNETWAAGGPQSRQHQKMLQMSKLVNAMEMGTIQEEHEHHQREIGDRMPTTKMPEILAEDIDEKAEDIIYSEEIESPEPFLINFLTHIALVVTVLCWLLTGSLIFRLIDAEIGAKSFPRSIIWCFQLLTTIGWGDSHASNSLSQAFTILYILIEYCCDLWPKLLECLRKLLKIEKDISEEPIVPETQRIPVVPIIILFILHNFVGLLIYSVWLKQWPIVSAIYFSITTMATSGFGDYHPDTDSWMEVIVAMLYLSVGIILLSALFLTIALHYQIFHHVYLKVKLAQAYYRLAHKCFKINGQNARNGIQK</sequence>
<dbReference type="SUPFAM" id="SSF81324">
    <property type="entry name" value="Voltage-gated potassium channels"/>
    <property type="match status" value="2"/>
</dbReference>
<dbReference type="PANTHER" id="PTHR11003">
    <property type="entry name" value="POTASSIUM CHANNEL, SUBFAMILY K"/>
    <property type="match status" value="1"/>
</dbReference>
<feature type="domain" description="Potassium channel" evidence="10">
    <location>
        <begin position="276"/>
        <end position="347"/>
    </location>
</feature>
<feature type="transmembrane region" description="Helical" evidence="9">
    <location>
        <begin position="268"/>
        <end position="288"/>
    </location>
</feature>
<evidence type="ECO:0000256" key="6">
    <source>
        <dbReference type="ARBA" id="ARBA00023136"/>
    </source>
</evidence>
<evidence type="ECO:0000259" key="10">
    <source>
        <dbReference type="Pfam" id="PF07885"/>
    </source>
</evidence>
<evidence type="ECO:0000256" key="3">
    <source>
        <dbReference type="ARBA" id="ARBA00022692"/>
    </source>
</evidence>
<keyword evidence="3 8" id="KW-0812">Transmembrane</keyword>
<dbReference type="GO" id="GO:0030322">
    <property type="term" value="P:stabilization of membrane potential"/>
    <property type="evidence" value="ECO:0007669"/>
    <property type="project" value="TreeGrafter"/>
</dbReference>
<dbReference type="Pfam" id="PF07885">
    <property type="entry name" value="Ion_trans_2"/>
    <property type="match status" value="2"/>
</dbReference>
<evidence type="ECO:0000256" key="4">
    <source>
        <dbReference type="ARBA" id="ARBA00022989"/>
    </source>
</evidence>
<dbReference type="GO" id="GO:0005886">
    <property type="term" value="C:plasma membrane"/>
    <property type="evidence" value="ECO:0007669"/>
    <property type="project" value="TreeGrafter"/>
</dbReference>
<dbReference type="GO" id="GO:0022841">
    <property type="term" value="F:potassium ion leak channel activity"/>
    <property type="evidence" value="ECO:0007669"/>
    <property type="project" value="TreeGrafter"/>
</dbReference>
<dbReference type="InterPro" id="IPR013099">
    <property type="entry name" value="K_chnl_dom"/>
</dbReference>
<evidence type="ECO:0000256" key="5">
    <source>
        <dbReference type="ARBA" id="ARBA00023065"/>
    </source>
</evidence>
<feature type="transmembrane region" description="Helical" evidence="9">
    <location>
        <begin position="326"/>
        <end position="351"/>
    </location>
</feature>
<evidence type="ECO:0000313" key="11">
    <source>
        <dbReference type="Proteomes" id="UP000887572"/>
    </source>
</evidence>
<keyword evidence="7 8" id="KW-0407">Ion channel</keyword>
<evidence type="ECO:0000256" key="9">
    <source>
        <dbReference type="SAM" id="Phobius"/>
    </source>
</evidence>
<dbReference type="PRINTS" id="PR01333">
    <property type="entry name" value="2POREKCHANEL"/>
</dbReference>
<keyword evidence="4 9" id="KW-1133">Transmembrane helix</keyword>
<feature type="transmembrane region" description="Helical" evidence="9">
    <location>
        <begin position="159"/>
        <end position="184"/>
    </location>
</feature>
<dbReference type="PANTHER" id="PTHR11003:SF334">
    <property type="entry name" value="FI03418P"/>
    <property type="match status" value="1"/>
</dbReference>